<evidence type="ECO:0000313" key="2">
    <source>
        <dbReference type="EMBL" id="PMF29889.1"/>
    </source>
</evidence>
<sequence length="65" mass="7320">MLAPILSALLMTIPFIAVSDKVPSWLNVTGWALIVLMLLLGWATLKADKIIAWCEKQRDNDRPTR</sequence>
<evidence type="ECO:0000256" key="1">
    <source>
        <dbReference type="SAM" id="Phobius"/>
    </source>
</evidence>
<feature type="transmembrane region" description="Helical" evidence="1">
    <location>
        <begin position="29"/>
        <end position="47"/>
    </location>
</feature>
<keyword evidence="1" id="KW-0472">Membrane</keyword>
<comment type="caution">
    <text evidence="2">The sequence shown here is derived from an EMBL/GenBank/DDBJ whole genome shotgun (WGS) entry which is preliminary data.</text>
</comment>
<reference evidence="3" key="1">
    <citation type="submission" date="2016-07" db="EMBL/GenBank/DDBJ databases">
        <title>Nontailed viruses are major unrecognized killers of bacteria in the ocean.</title>
        <authorList>
            <person name="Kauffman K."/>
            <person name="Hussain F."/>
            <person name="Yang J."/>
            <person name="Arevalo P."/>
            <person name="Brown J."/>
            <person name="Cutler M."/>
            <person name="Kelly L."/>
            <person name="Polz M.F."/>
        </authorList>
    </citation>
    <scope>NUCLEOTIDE SEQUENCE [LARGE SCALE GENOMIC DNA]</scope>
    <source>
        <strain evidence="3">10N.286.54.F3</strain>
    </source>
</reference>
<accession>A0A2N7CIQ8</accession>
<dbReference type="RefSeq" id="WP_102481905.1">
    <property type="nucleotide sequence ID" value="NZ_MCSW01000058.1"/>
</dbReference>
<protein>
    <submittedName>
        <fullName evidence="2">Uncharacterized protein</fullName>
    </submittedName>
</protein>
<evidence type="ECO:0000313" key="3">
    <source>
        <dbReference type="Proteomes" id="UP000235405"/>
    </source>
</evidence>
<dbReference type="EMBL" id="MCSW01000058">
    <property type="protein sequence ID" value="PMF29889.1"/>
    <property type="molecule type" value="Genomic_DNA"/>
</dbReference>
<dbReference type="Proteomes" id="UP000235405">
    <property type="component" value="Unassembled WGS sequence"/>
</dbReference>
<organism evidence="2 3">
    <name type="scientific">Vibrio splendidus</name>
    <dbReference type="NCBI Taxonomy" id="29497"/>
    <lineage>
        <taxon>Bacteria</taxon>
        <taxon>Pseudomonadati</taxon>
        <taxon>Pseudomonadota</taxon>
        <taxon>Gammaproteobacteria</taxon>
        <taxon>Vibrionales</taxon>
        <taxon>Vibrionaceae</taxon>
        <taxon>Vibrio</taxon>
    </lineage>
</organism>
<dbReference type="AlphaFoldDB" id="A0A2N7CIQ8"/>
<keyword evidence="1" id="KW-0812">Transmembrane</keyword>
<proteinExistence type="predicted"/>
<keyword evidence="1" id="KW-1133">Transmembrane helix</keyword>
<name>A0A2N7CIQ8_VIBSP</name>
<gene>
    <name evidence="2" type="ORF">BCV19_03020</name>
</gene>